<dbReference type="Pfam" id="PF00248">
    <property type="entry name" value="Aldo_ket_red"/>
    <property type="match status" value="1"/>
</dbReference>
<dbReference type="Gene3D" id="3.20.20.100">
    <property type="entry name" value="NADP-dependent oxidoreductase domain"/>
    <property type="match status" value="1"/>
</dbReference>
<dbReference type="InterPro" id="IPR020471">
    <property type="entry name" value="AKR"/>
</dbReference>
<feature type="domain" description="NADP-dependent oxidoreductase" evidence="2">
    <location>
        <begin position="17"/>
        <end position="317"/>
    </location>
</feature>
<evidence type="ECO:0000313" key="3">
    <source>
        <dbReference type="EMBL" id="RZT00613.1"/>
    </source>
</evidence>
<dbReference type="PRINTS" id="PR00069">
    <property type="entry name" value="ALDKETRDTASE"/>
</dbReference>
<dbReference type="SUPFAM" id="SSF51430">
    <property type="entry name" value="NAD(P)-linked oxidoreductase"/>
    <property type="match status" value="1"/>
</dbReference>
<dbReference type="GO" id="GO:0005829">
    <property type="term" value="C:cytosol"/>
    <property type="evidence" value="ECO:0007669"/>
    <property type="project" value="TreeGrafter"/>
</dbReference>
<comment type="caution">
    <text evidence="3">The sequence shown here is derived from an EMBL/GenBank/DDBJ whole genome shotgun (WGS) entry which is preliminary data.</text>
</comment>
<dbReference type="AlphaFoldDB" id="A0A4Q7PNH4"/>
<evidence type="ECO:0000313" key="4">
    <source>
        <dbReference type="Proteomes" id="UP000292927"/>
    </source>
</evidence>
<name>A0A4Q7PNH4_9FIRM</name>
<organism evidence="3 4">
    <name type="scientific">Cuneatibacter caecimuris</name>
    <dbReference type="NCBI Taxonomy" id="1796618"/>
    <lineage>
        <taxon>Bacteria</taxon>
        <taxon>Bacillati</taxon>
        <taxon>Bacillota</taxon>
        <taxon>Clostridia</taxon>
        <taxon>Lachnospirales</taxon>
        <taxon>Lachnospiraceae</taxon>
        <taxon>Cuneatibacter</taxon>
    </lineage>
</organism>
<dbReference type="CDD" id="cd19082">
    <property type="entry name" value="AKR_AKR10A1_2"/>
    <property type="match status" value="1"/>
</dbReference>
<keyword evidence="1" id="KW-0560">Oxidoreductase</keyword>
<dbReference type="RefSeq" id="WP_165388885.1">
    <property type="nucleotide sequence ID" value="NZ_SGXF01000003.1"/>
</dbReference>
<protein>
    <submittedName>
        <fullName evidence="3">Aryl-alcohol dehydrogenase-like predicted oxidoreductase</fullName>
    </submittedName>
</protein>
<dbReference type="InterPro" id="IPR036812">
    <property type="entry name" value="NAD(P)_OxRdtase_dom_sf"/>
</dbReference>
<reference evidence="3 4" key="1">
    <citation type="submission" date="2019-02" db="EMBL/GenBank/DDBJ databases">
        <title>Genomic Encyclopedia of Type Strains, Phase IV (KMG-IV): sequencing the most valuable type-strain genomes for metagenomic binning, comparative biology and taxonomic classification.</title>
        <authorList>
            <person name="Goeker M."/>
        </authorList>
    </citation>
    <scope>NUCLEOTIDE SEQUENCE [LARGE SCALE GENOMIC DNA]</scope>
    <source>
        <strain evidence="3 4">DSM 29486</strain>
    </source>
</reference>
<dbReference type="Proteomes" id="UP000292927">
    <property type="component" value="Unassembled WGS sequence"/>
</dbReference>
<gene>
    <name evidence="3" type="ORF">EV209_1937</name>
</gene>
<evidence type="ECO:0000259" key="2">
    <source>
        <dbReference type="Pfam" id="PF00248"/>
    </source>
</evidence>
<sequence length="321" mass="35868">MEYTQLSLSNKKASRFVFGTAAPSIRGNEPEAACECLDLALEYGFTIFDSAHSYGNAEKNMGLWMQRRGCREQVILLDKGCNPGQAGSEDSLSASCILSQVRESLDRLQTDYLDLYLLHRDDPSVPVDEIVEVLNQLKEEGKILRFGGSNWTQDRIRQANEYAARRGLEGFTAVSPCFSLVPQIGDPACRSVCISGPAHQKERDWYASHNIAVFPYSSLARGFLSGKFRTSSPGLADQYLSPTTVQEYCYPENFRRLKQAEKLAEKKGASVSQISLAWMLRQPLPVFPIISPSTEAHIKDNLQAFSVSLTDEDMDFLQQDE</sequence>
<proteinExistence type="predicted"/>
<dbReference type="PANTHER" id="PTHR43364:SF4">
    <property type="entry name" value="NAD(P)-LINKED OXIDOREDUCTASE SUPERFAMILY PROTEIN"/>
    <property type="match status" value="1"/>
</dbReference>
<accession>A0A4Q7PNH4</accession>
<dbReference type="EMBL" id="SGXF01000003">
    <property type="protein sequence ID" value="RZT00613.1"/>
    <property type="molecule type" value="Genomic_DNA"/>
</dbReference>
<dbReference type="InterPro" id="IPR050523">
    <property type="entry name" value="AKR_Detox_Biosynth"/>
</dbReference>
<keyword evidence="4" id="KW-1185">Reference proteome</keyword>
<dbReference type="InterPro" id="IPR023210">
    <property type="entry name" value="NADP_OxRdtase_dom"/>
</dbReference>
<dbReference type="GO" id="GO:0016491">
    <property type="term" value="F:oxidoreductase activity"/>
    <property type="evidence" value="ECO:0007669"/>
    <property type="project" value="UniProtKB-KW"/>
</dbReference>
<dbReference type="PANTHER" id="PTHR43364">
    <property type="entry name" value="NADH-SPECIFIC METHYLGLYOXAL REDUCTASE-RELATED"/>
    <property type="match status" value="1"/>
</dbReference>
<evidence type="ECO:0000256" key="1">
    <source>
        <dbReference type="ARBA" id="ARBA00023002"/>
    </source>
</evidence>